<gene>
    <name evidence="2" type="ORF">LPQ35_09905</name>
</gene>
<feature type="domain" description="SpoVT-AbrB" evidence="1">
    <location>
        <begin position="4"/>
        <end position="49"/>
    </location>
</feature>
<accession>A0ABZ3H2A0</accession>
<proteinExistence type="predicted"/>
<dbReference type="PANTHER" id="PTHR36432:SF4">
    <property type="entry name" value="TRANSITION STATE REGULATOR ABH-RELATED"/>
    <property type="match status" value="1"/>
</dbReference>
<dbReference type="GO" id="GO:0003677">
    <property type="term" value="F:DNA binding"/>
    <property type="evidence" value="ECO:0007669"/>
    <property type="project" value="UniProtKB-KW"/>
</dbReference>
<keyword evidence="2" id="KW-0238">DNA-binding</keyword>
<dbReference type="Gene3D" id="2.10.260.10">
    <property type="match status" value="1"/>
</dbReference>
<keyword evidence="3" id="KW-1185">Reference proteome</keyword>
<dbReference type="PANTHER" id="PTHR36432">
    <property type="match status" value="1"/>
</dbReference>
<evidence type="ECO:0000259" key="1">
    <source>
        <dbReference type="PROSITE" id="PS51740"/>
    </source>
</evidence>
<dbReference type="Proteomes" id="UP001492541">
    <property type="component" value="Chromosome"/>
</dbReference>
<reference evidence="2 3" key="1">
    <citation type="submission" date="2021-11" db="EMBL/GenBank/DDBJ databases">
        <title>Whole genome of Geoglobus acetivorans.</title>
        <authorList>
            <person name="Liu D."/>
        </authorList>
    </citation>
    <scope>NUCLEOTIDE SEQUENCE [LARGE SCALE GENOMIC DNA]</scope>
    <source>
        <strain evidence="2 3">SBH6</strain>
    </source>
</reference>
<name>A0ABZ3H2A0_GEOAI</name>
<dbReference type="EMBL" id="CP087714">
    <property type="protein sequence ID" value="XAT63557.1"/>
    <property type="molecule type" value="Genomic_DNA"/>
</dbReference>
<dbReference type="RefSeq" id="WP_203218962.1">
    <property type="nucleotide sequence ID" value="NZ_CP087714.1"/>
</dbReference>
<dbReference type="PROSITE" id="PS51740">
    <property type="entry name" value="SPOVT_ABRB"/>
    <property type="match status" value="1"/>
</dbReference>
<dbReference type="Pfam" id="PF04014">
    <property type="entry name" value="MazE_antitoxin"/>
    <property type="match status" value="1"/>
</dbReference>
<dbReference type="NCBIfam" id="TIGR01439">
    <property type="entry name" value="lp_hng_hel_AbrB"/>
    <property type="match status" value="1"/>
</dbReference>
<dbReference type="GeneID" id="90450009"/>
<evidence type="ECO:0000313" key="3">
    <source>
        <dbReference type="Proteomes" id="UP001492541"/>
    </source>
</evidence>
<evidence type="ECO:0000313" key="2">
    <source>
        <dbReference type="EMBL" id="XAT63557.1"/>
    </source>
</evidence>
<dbReference type="SMART" id="SM00966">
    <property type="entry name" value="SpoVT_AbrB"/>
    <property type="match status" value="1"/>
</dbReference>
<dbReference type="InterPro" id="IPR037914">
    <property type="entry name" value="SpoVT-AbrB_sf"/>
</dbReference>
<sequence length="94" mass="10903">MVKLAKVKIDKFGRILIPKEIRRSLGIKEETELEIEVKDEKILITLRNHGLEKKVEELMSFLRSSAPKPFVGDEEAGEKWYSAEFSMRKIGLKE</sequence>
<dbReference type="InterPro" id="IPR007159">
    <property type="entry name" value="SpoVT-AbrB_dom"/>
</dbReference>
<dbReference type="InterPro" id="IPR052731">
    <property type="entry name" value="B_subtilis_Trans_State_Reg"/>
</dbReference>
<protein>
    <submittedName>
        <fullName evidence="2">AbrB/MazE/SpoVT family DNA-binding domain-containing protein</fullName>
    </submittedName>
</protein>
<organism evidence="2 3">
    <name type="scientific">Geoglobus acetivorans</name>
    <dbReference type="NCBI Taxonomy" id="565033"/>
    <lineage>
        <taxon>Archaea</taxon>
        <taxon>Methanobacteriati</taxon>
        <taxon>Methanobacteriota</taxon>
        <taxon>Archaeoglobi</taxon>
        <taxon>Archaeoglobales</taxon>
        <taxon>Archaeoglobaceae</taxon>
        <taxon>Geoglobus</taxon>
    </lineage>
</organism>
<dbReference type="SUPFAM" id="SSF89447">
    <property type="entry name" value="AbrB/MazE/MraZ-like"/>
    <property type="match status" value="1"/>
</dbReference>